<dbReference type="InterPro" id="IPR036849">
    <property type="entry name" value="Enolase-like_C_sf"/>
</dbReference>
<dbReference type="AlphaFoldDB" id="A0A1C5GI72"/>
<dbReference type="GeneID" id="95805484"/>
<evidence type="ECO:0000313" key="3">
    <source>
        <dbReference type="Proteomes" id="UP000198251"/>
    </source>
</evidence>
<dbReference type="RefSeq" id="WP_089002926.1">
    <property type="nucleotide sequence ID" value="NZ_LT607733.1"/>
</dbReference>
<dbReference type="Pfam" id="PF13378">
    <property type="entry name" value="MR_MLE_C"/>
    <property type="match status" value="1"/>
</dbReference>
<dbReference type="InterPro" id="IPR029065">
    <property type="entry name" value="Enolase_C-like"/>
</dbReference>
<protein>
    <submittedName>
        <fullName evidence="2">L-alanine-DL-glutamate epimerase</fullName>
    </submittedName>
</protein>
<evidence type="ECO:0000313" key="2">
    <source>
        <dbReference type="EMBL" id="SCG19467.1"/>
    </source>
</evidence>
<proteinExistence type="predicted"/>
<dbReference type="InterPro" id="IPR034593">
    <property type="entry name" value="DgoD-like"/>
</dbReference>
<dbReference type="PANTHER" id="PTHR48080:SF2">
    <property type="entry name" value="D-GALACTONATE DEHYDRATASE"/>
    <property type="match status" value="1"/>
</dbReference>
<name>A0A1C5GI72_MICEH</name>
<sequence>MRTEATVAVTIRELEPAPVQHVVPGWAQPWIRPDTTWPEERSSFALSARDMAGYEAVVGPLSPVVAQLVRDQFGPALSSLTTLPRPDGTLPCEGRHRSGSHFRLAQAAVDELAFRLTVAPQASRTRDTVACYATAMGFDLNAPVAPELARWLHDEGYAGQKWRLVADHSGDVGQDDLRALERVLHAASPSPVMVDAIGTWSKATARRLLPVLADLGIRWVEEPCGDLAGLGRPEATWPPIAAGEHAYEPADQWRLLGSGSVDVWQPDVGWSGGITQALATARAARELGVPTVPHGGTLRSALLLAAYTDDVTVPWLEYHLTQEPRRQRCSVDPARPAGGRLSCRSGEELRFRSGEPIILG</sequence>
<organism evidence="2 3">
    <name type="scientific">Micromonospora echinofusca</name>
    <dbReference type="NCBI Taxonomy" id="47858"/>
    <lineage>
        <taxon>Bacteria</taxon>
        <taxon>Bacillati</taxon>
        <taxon>Actinomycetota</taxon>
        <taxon>Actinomycetes</taxon>
        <taxon>Micromonosporales</taxon>
        <taxon>Micromonosporaceae</taxon>
        <taxon>Micromonospora</taxon>
    </lineage>
</organism>
<gene>
    <name evidence="2" type="ORF">GA0070610_5842</name>
</gene>
<reference evidence="2 3" key="1">
    <citation type="submission" date="2016-06" db="EMBL/GenBank/DDBJ databases">
        <authorList>
            <person name="Kjaerup R.B."/>
            <person name="Dalgaard T.S."/>
            <person name="Juul-Madsen H.R."/>
        </authorList>
    </citation>
    <scope>NUCLEOTIDE SEQUENCE [LARGE SCALE GENOMIC DNA]</scope>
    <source>
        <strain evidence="2 3">DSM 43913</strain>
    </source>
</reference>
<dbReference type="Gene3D" id="3.20.20.120">
    <property type="entry name" value="Enolase-like C-terminal domain"/>
    <property type="match status" value="1"/>
</dbReference>
<accession>A0A1C5GI72</accession>
<feature type="domain" description="Mandelate racemase/muconate lactonizing enzyme C-terminal" evidence="1">
    <location>
        <begin position="142"/>
        <end position="238"/>
    </location>
</feature>
<keyword evidence="3" id="KW-1185">Reference proteome</keyword>
<dbReference type="SMART" id="SM00922">
    <property type="entry name" value="MR_MLE"/>
    <property type="match status" value="1"/>
</dbReference>
<evidence type="ECO:0000259" key="1">
    <source>
        <dbReference type="SMART" id="SM00922"/>
    </source>
</evidence>
<dbReference type="PANTHER" id="PTHR48080">
    <property type="entry name" value="D-GALACTONATE DEHYDRATASE-RELATED"/>
    <property type="match status" value="1"/>
</dbReference>
<dbReference type="EMBL" id="LT607733">
    <property type="protein sequence ID" value="SCG19467.1"/>
    <property type="molecule type" value="Genomic_DNA"/>
</dbReference>
<dbReference type="InterPro" id="IPR013342">
    <property type="entry name" value="Mandelate_racemase_C"/>
</dbReference>
<dbReference type="Proteomes" id="UP000198251">
    <property type="component" value="Chromosome I"/>
</dbReference>
<dbReference type="SUPFAM" id="SSF51604">
    <property type="entry name" value="Enolase C-terminal domain-like"/>
    <property type="match status" value="1"/>
</dbReference>